<dbReference type="PRINTS" id="PR00502">
    <property type="entry name" value="NUDIXFAMILY"/>
</dbReference>
<dbReference type="PROSITE" id="PS00893">
    <property type="entry name" value="NUDIX_BOX"/>
    <property type="match status" value="1"/>
</dbReference>
<comment type="caution">
    <text evidence="5">The sequence shown here is derived from an EMBL/GenBank/DDBJ whole genome shotgun (WGS) entry which is preliminary data.</text>
</comment>
<dbReference type="PANTHER" id="PTHR43736">
    <property type="entry name" value="ADP-RIBOSE PYROPHOSPHATASE"/>
    <property type="match status" value="1"/>
</dbReference>
<comment type="similarity">
    <text evidence="1 3">Belongs to the Nudix hydrolase family.</text>
</comment>
<dbReference type="PROSITE" id="PS51462">
    <property type="entry name" value="NUDIX"/>
    <property type="match status" value="1"/>
</dbReference>
<dbReference type="Gene3D" id="3.90.79.10">
    <property type="entry name" value="Nucleoside Triphosphate Pyrophosphohydrolase"/>
    <property type="match status" value="1"/>
</dbReference>
<evidence type="ECO:0000259" key="4">
    <source>
        <dbReference type="PROSITE" id="PS51462"/>
    </source>
</evidence>
<evidence type="ECO:0000313" key="5">
    <source>
        <dbReference type="EMBL" id="RLK58778.1"/>
    </source>
</evidence>
<dbReference type="InterPro" id="IPR015797">
    <property type="entry name" value="NUDIX_hydrolase-like_dom_sf"/>
</dbReference>
<evidence type="ECO:0000256" key="3">
    <source>
        <dbReference type="RuleBase" id="RU003476"/>
    </source>
</evidence>
<dbReference type="InterPro" id="IPR020084">
    <property type="entry name" value="NUDIX_hydrolase_CS"/>
</dbReference>
<evidence type="ECO:0000256" key="2">
    <source>
        <dbReference type="ARBA" id="ARBA00022801"/>
    </source>
</evidence>
<dbReference type="PANTHER" id="PTHR43736:SF1">
    <property type="entry name" value="DIHYDRONEOPTERIN TRIPHOSPHATE DIPHOSPHATASE"/>
    <property type="match status" value="1"/>
</dbReference>
<feature type="domain" description="Nudix hydrolase" evidence="4">
    <location>
        <begin position="19"/>
        <end position="147"/>
    </location>
</feature>
<dbReference type="InterPro" id="IPR000086">
    <property type="entry name" value="NUDIX_hydrolase_dom"/>
</dbReference>
<dbReference type="OrthoDB" id="9804442at2"/>
<gene>
    <name evidence="5" type="ORF">CLV68_3253</name>
</gene>
<dbReference type="AlphaFoldDB" id="A0A421B3C7"/>
<accession>A0A421B3C7</accession>
<dbReference type="EMBL" id="RCDD01000002">
    <property type="protein sequence ID" value="RLK58778.1"/>
    <property type="molecule type" value="Genomic_DNA"/>
</dbReference>
<dbReference type="RefSeq" id="WP_121391579.1">
    <property type="nucleotide sequence ID" value="NZ_RCDD01000002.1"/>
</dbReference>
<dbReference type="Pfam" id="PF00293">
    <property type="entry name" value="NUDIX"/>
    <property type="match status" value="1"/>
</dbReference>
<keyword evidence="2 3" id="KW-0378">Hydrolase</keyword>
<protein>
    <submittedName>
        <fullName evidence="5">8-oxo-dGTP diphosphatase</fullName>
    </submittedName>
</protein>
<sequence length="147" mass="15918">MIDTQLLIDLVSTAEADGVQQLVVGAVIIHEERVLLLKRPGDDFMGGIHELPSGKVEPGEALEVGLAREVTEEAGLVVSAIGAYLGYFDYTSGSGKLSRQFTFVVEVETTEPVVLTEHDEFTWAPLEEELPVTDAVNAVLNTYTATR</sequence>
<keyword evidence="6" id="KW-1185">Reference proteome</keyword>
<proteinExistence type="inferred from homology"/>
<dbReference type="SUPFAM" id="SSF55811">
    <property type="entry name" value="Nudix"/>
    <property type="match status" value="1"/>
</dbReference>
<evidence type="ECO:0000313" key="6">
    <source>
        <dbReference type="Proteomes" id="UP000282454"/>
    </source>
</evidence>
<evidence type="ECO:0000256" key="1">
    <source>
        <dbReference type="ARBA" id="ARBA00005582"/>
    </source>
</evidence>
<dbReference type="GO" id="GO:0016787">
    <property type="term" value="F:hydrolase activity"/>
    <property type="evidence" value="ECO:0007669"/>
    <property type="project" value="UniProtKB-KW"/>
</dbReference>
<reference evidence="5 6" key="1">
    <citation type="submission" date="2018-10" db="EMBL/GenBank/DDBJ databases">
        <title>Genomic Encyclopedia of Archaeal and Bacterial Type Strains, Phase II (KMG-II): from individual species to whole genera.</title>
        <authorList>
            <person name="Goeker M."/>
        </authorList>
    </citation>
    <scope>NUCLEOTIDE SEQUENCE [LARGE SCALE GENOMIC DNA]</scope>
    <source>
        <strain evidence="5 6">DSM 45657</strain>
    </source>
</reference>
<organism evidence="5 6">
    <name type="scientific">Actinokineospora cianjurensis</name>
    <dbReference type="NCBI Taxonomy" id="585224"/>
    <lineage>
        <taxon>Bacteria</taxon>
        <taxon>Bacillati</taxon>
        <taxon>Actinomycetota</taxon>
        <taxon>Actinomycetes</taxon>
        <taxon>Pseudonocardiales</taxon>
        <taxon>Pseudonocardiaceae</taxon>
        <taxon>Actinokineospora</taxon>
    </lineage>
</organism>
<dbReference type="Proteomes" id="UP000282454">
    <property type="component" value="Unassembled WGS sequence"/>
</dbReference>
<name>A0A421B3C7_9PSEU</name>
<dbReference type="InterPro" id="IPR020476">
    <property type="entry name" value="Nudix_hydrolase"/>
</dbReference>